<gene>
    <name evidence="2" type="ORF">OLEA9_A112122</name>
</gene>
<evidence type="ECO:0000313" key="3">
    <source>
        <dbReference type="Proteomes" id="UP000594638"/>
    </source>
</evidence>
<dbReference type="PANTHER" id="PTHR32297">
    <property type="entry name" value="SODIUM CHANNEL MODIFIER 1"/>
    <property type="match status" value="1"/>
</dbReference>
<dbReference type="InterPro" id="IPR033570">
    <property type="entry name" value="SCNM1"/>
</dbReference>
<protein>
    <recommendedName>
        <fullName evidence="1">Sodium channel modifier 1 acidic C-terminal domain-containing protein</fullName>
    </recommendedName>
</protein>
<dbReference type="GO" id="GO:0005634">
    <property type="term" value="C:nucleus"/>
    <property type="evidence" value="ECO:0007669"/>
    <property type="project" value="TreeGrafter"/>
</dbReference>
<proteinExistence type="predicted"/>
<keyword evidence="3" id="KW-1185">Reference proteome</keyword>
<dbReference type="EMBL" id="CACTIH010009309">
    <property type="protein sequence ID" value="CAA3029443.1"/>
    <property type="molecule type" value="Genomic_DNA"/>
</dbReference>
<dbReference type="AlphaFoldDB" id="A0A8S0VCJ2"/>
<feature type="domain" description="Sodium channel modifier 1 acidic C-terminal" evidence="1">
    <location>
        <begin position="41"/>
        <end position="72"/>
    </location>
</feature>
<dbReference type="PANTHER" id="PTHR32297:SF1">
    <property type="entry name" value="SODIUM CHANNEL MODIFIER 1"/>
    <property type="match status" value="1"/>
</dbReference>
<sequence>MWPCSFLYGQSIQWKECPTEMEVPRKEVVVNQVQQLDYRVRQERELKFTTAGWKRDCHGTWFKDENVEFDSDAHMRDS</sequence>
<organism evidence="2 3">
    <name type="scientific">Olea europaea subsp. europaea</name>
    <dbReference type="NCBI Taxonomy" id="158383"/>
    <lineage>
        <taxon>Eukaryota</taxon>
        <taxon>Viridiplantae</taxon>
        <taxon>Streptophyta</taxon>
        <taxon>Embryophyta</taxon>
        <taxon>Tracheophyta</taxon>
        <taxon>Spermatophyta</taxon>
        <taxon>Magnoliopsida</taxon>
        <taxon>eudicotyledons</taxon>
        <taxon>Gunneridae</taxon>
        <taxon>Pentapetalae</taxon>
        <taxon>asterids</taxon>
        <taxon>lamiids</taxon>
        <taxon>Lamiales</taxon>
        <taxon>Oleaceae</taxon>
        <taxon>Oleeae</taxon>
        <taxon>Olea</taxon>
    </lineage>
</organism>
<dbReference type="GO" id="GO:0008380">
    <property type="term" value="P:RNA splicing"/>
    <property type="evidence" value="ECO:0007669"/>
    <property type="project" value="InterPro"/>
</dbReference>
<comment type="caution">
    <text evidence="2">The sequence shown here is derived from an EMBL/GenBank/DDBJ whole genome shotgun (WGS) entry which is preliminary data.</text>
</comment>
<evidence type="ECO:0000259" key="1">
    <source>
        <dbReference type="Pfam" id="PF15805"/>
    </source>
</evidence>
<dbReference type="OrthoDB" id="1924550at2759"/>
<dbReference type="Proteomes" id="UP000594638">
    <property type="component" value="Unassembled WGS sequence"/>
</dbReference>
<dbReference type="InterPro" id="IPR031625">
    <property type="entry name" value="SCNM1_acidic"/>
</dbReference>
<dbReference type="Gramene" id="OE9A112122T1">
    <property type="protein sequence ID" value="OE9A112122C1"/>
    <property type="gene ID" value="OE9A112122"/>
</dbReference>
<reference evidence="2 3" key="1">
    <citation type="submission" date="2019-12" db="EMBL/GenBank/DDBJ databases">
        <authorList>
            <person name="Alioto T."/>
            <person name="Alioto T."/>
            <person name="Gomez Garrido J."/>
        </authorList>
    </citation>
    <scope>NUCLEOTIDE SEQUENCE [LARGE SCALE GENOMIC DNA]</scope>
</reference>
<evidence type="ECO:0000313" key="2">
    <source>
        <dbReference type="EMBL" id="CAA3029443.1"/>
    </source>
</evidence>
<accession>A0A8S0VCJ2</accession>
<name>A0A8S0VCJ2_OLEEU</name>
<dbReference type="Pfam" id="PF15805">
    <property type="entry name" value="SCNM1_acidic"/>
    <property type="match status" value="1"/>
</dbReference>